<dbReference type="SUPFAM" id="SSF50998">
    <property type="entry name" value="Quinoprotein alcohol dehydrogenase-like"/>
    <property type="match status" value="1"/>
</dbReference>
<feature type="compositionally biased region" description="Basic and acidic residues" evidence="1">
    <location>
        <begin position="169"/>
        <end position="181"/>
    </location>
</feature>
<feature type="compositionally biased region" description="Pro residues" evidence="1">
    <location>
        <begin position="80"/>
        <end position="92"/>
    </location>
</feature>
<dbReference type="SMART" id="SM00564">
    <property type="entry name" value="PQQ"/>
    <property type="match status" value="3"/>
</dbReference>
<evidence type="ECO:0000256" key="1">
    <source>
        <dbReference type="SAM" id="MobiDB-lite"/>
    </source>
</evidence>
<dbReference type="PANTHER" id="PTHR34512">
    <property type="entry name" value="CELL SURFACE PROTEIN"/>
    <property type="match status" value="1"/>
</dbReference>
<gene>
    <name evidence="3" type="ORF">AB5J56_26425</name>
</gene>
<dbReference type="Gene3D" id="2.130.10.10">
    <property type="entry name" value="YVTN repeat-like/Quinoprotein amine dehydrogenase"/>
    <property type="match status" value="1"/>
</dbReference>
<feature type="compositionally biased region" description="Low complexity" evidence="1">
    <location>
        <begin position="62"/>
        <end position="79"/>
    </location>
</feature>
<dbReference type="Pfam" id="PF13360">
    <property type="entry name" value="PQQ_2"/>
    <property type="match status" value="2"/>
</dbReference>
<name>A0AB39PC45_9ACTN</name>
<feature type="domain" description="Pyrrolo-quinoline quinone repeat" evidence="2">
    <location>
        <begin position="398"/>
        <end position="564"/>
    </location>
</feature>
<feature type="region of interest" description="Disordered" evidence="1">
    <location>
        <begin position="167"/>
        <end position="218"/>
    </location>
</feature>
<organism evidence="3">
    <name type="scientific">Streptomyces sp. R21</name>
    <dbReference type="NCBI Taxonomy" id="3238627"/>
    <lineage>
        <taxon>Bacteria</taxon>
        <taxon>Bacillati</taxon>
        <taxon>Actinomycetota</taxon>
        <taxon>Actinomycetes</taxon>
        <taxon>Kitasatosporales</taxon>
        <taxon>Streptomycetaceae</taxon>
        <taxon>Streptomyces</taxon>
    </lineage>
</organism>
<dbReference type="AlphaFoldDB" id="A0AB39PC45"/>
<reference evidence="3" key="1">
    <citation type="submission" date="2024-07" db="EMBL/GenBank/DDBJ databases">
        <authorList>
            <person name="Yu S.T."/>
        </authorList>
    </citation>
    <scope>NUCLEOTIDE SEQUENCE</scope>
    <source>
        <strain evidence="3">R21</strain>
    </source>
</reference>
<dbReference type="InterPro" id="IPR002372">
    <property type="entry name" value="PQQ_rpt_dom"/>
</dbReference>
<dbReference type="PANTHER" id="PTHR34512:SF30">
    <property type="entry name" value="OUTER MEMBRANE PROTEIN ASSEMBLY FACTOR BAMB"/>
    <property type="match status" value="1"/>
</dbReference>
<proteinExistence type="predicted"/>
<dbReference type="InterPro" id="IPR018391">
    <property type="entry name" value="PQQ_b-propeller_rpt"/>
</dbReference>
<sequence>MSQPPNQPPQGGFGTPQDQPHQGPPPQGPPAQGPPPQGPPAQGPPPQGGFGAPQTPAPGAQPPQSGYGYPQQSGYGYPQQPGPYGQPGPYTQPGPYSQTGPYAGPQQPAAGYGYPQQAGPQPPYPGEPTPPPGGGSKNPFKGRPALIIGAAVTALLVIGGTVWAVSSGGDDKKPVAHESQDGKPTGSPTATAPVNQGDGSGDGRDETEDLNAGRKPGESKVLWYKEAPDAPGAGAQAPGMWITDKTAVKAAYKQLVAYNVGDGKPTWDAITFPAKICAVTKDKTADDKIVVAYQNGTGDNSRCNLLQQVDLDTGKKGWSGKLEEGGLFDDTITVELAISGDTVVAGRSMSGTAYDVNSGKKLWEKKKYGDSCYPSGFAGGERLVAVSSCNVGADTQHDEVQALDPATGKAKWTFKVKKGWKVERTYSVRPLVLFLKKESNNAWNMVTLKPDGTYRSQVQVDEDYAPNCSSVSLGAGLTDCTGIAADANTIYLPTEKKSGANSIVAISLTTGKERWRTKSPSDTTMLPIRTTGSRLFAYVVPKYDTGGQVVSIRTGGSRHKTYKLLQNPQGTAKIESSFYSKDFAYVDGRFFLSTTSLTGDDEAKEKLMLAYGK</sequence>
<feature type="domain" description="Pyrrolo-quinoline quinone repeat" evidence="2">
    <location>
        <begin position="234"/>
        <end position="366"/>
    </location>
</feature>
<evidence type="ECO:0000259" key="2">
    <source>
        <dbReference type="Pfam" id="PF13360"/>
    </source>
</evidence>
<dbReference type="RefSeq" id="WP_369235654.1">
    <property type="nucleotide sequence ID" value="NZ_CP163435.1"/>
</dbReference>
<feature type="region of interest" description="Disordered" evidence="1">
    <location>
        <begin position="1"/>
        <end position="142"/>
    </location>
</feature>
<dbReference type="EMBL" id="CP163435">
    <property type="protein sequence ID" value="XDQ28017.1"/>
    <property type="molecule type" value="Genomic_DNA"/>
</dbReference>
<dbReference type="InterPro" id="IPR015943">
    <property type="entry name" value="WD40/YVTN_repeat-like_dom_sf"/>
</dbReference>
<feature type="compositionally biased region" description="Low complexity" evidence="1">
    <location>
        <begin position="93"/>
        <end position="119"/>
    </location>
</feature>
<feature type="compositionally biased region" description="Pro residues" evidence="1">
    <location>
        <begin position="120"/>
        <end position="133"/>
    </location>
</feature>
<protein>
    <submittedName>
        <fullName evidence="3">PQQ-binding-like beta-propeller repeat protein</fullName>
    </submittedName>
</protein>
<dbReference type="InterPro" id="IPR011047">
    <property type="entry name" value="Quinoprotein_ADH-like_sf"/>
</dbReference>
<feature type="compositionally biased region" description="Pro residues" evidence="1">
    <location>
        <begin position="22"/>
        <end position="47"/>
    </location>
</feature>
<evidence type="ECO:0000313" key="3">
    <source>
        <dbReference type="EMBL" id="XDQ28017.1"/>
    </source>
</evidence>
<accession>A0AB39PC45</accession>